<dbReference type="InterPro" id="IPR013083">
    <property type="entry name" value="Znf_RING/FYVE/PHD"/>
</dbReference>
<dbReference type="CDD" id="cd16491">
    <property type="entry name" value="RING-CH-C4HC3_LTN1"/>
    <property type="match status" value="1"/>
</dbReference>
<dbReference type="InterPro" id="IPR039804">
    <property type="entry name" value="RING-CH-C4HC3_LTN1"/>
</dbReference>
<evidence type="ECO:0000256" key="5">
    <source>
        <dbReference type="ARBA" id="ARBA00012483"/>
    </source>
</evidence>
<evidence type="ECO:0000256" key="14">
    <source>
        <dbReference type="ARBA" id="ARBA00055150"/>
    </source>
</evidence>
<evidence type="ECO:0000256" key="10">
    <source>
        <dbReference type="ARBA" id="ARBA00022737"/>
    </source>
</evidence>
<evidence type="ECO:0000256" key="15">
    <source>
        <dbReference type="PROSITE-ProRule" id="PRU00175"/>
    </source>
</evidence>
<dbReference type="Pfam" id="PF22999">
    <property type="entry name" value="LTN1_E3_ligase_6th"/>
    <property type="match status" value="1"/>
</dbReference>
<dbReference type="Pfam" id="PF22958">
    <property type="entry name" value="Ltn1_1st"/>
    <property type="match status" value="1"/>
</dbReference>
<keyword evidence="13 16" id="KW-0862">Zinc</keyword>
<accession>A0A3D8T073</accession>
<dbReference type="Gene3D" id="3.30.40.10">
    <property type="entry name" value="Zinc/RING finger domain, C3HC4 (zinc finger)"/>
    <property type="match status" value="1"/>
</dbReference>
<evidence type="ECO:0000313" key="19">
    <source>
        <dbReference type="Proteomes" id="UP000256328"/>
    </source>
</evidence>
<keyword evidence="8 16" id="KW-0808">Transferase</keyword>
<feature type="domain" description="RING-type" evidence="17">
    <location>
        <begin position="1731"/>
        <end position="1777"/>
    </location>
</feature>
<evidence type="ECO:0000256" key="3">
    <source>
        <dbReference type="ARBA" id="ARBA00004906"/>
    </source>
</evidence>
<dbReference type="EMBL" id="PDLN01000002">
    <property type="protein sequence ID" value="RDW91944.1"/>
    <property type="molecule type" value="Genomic_DNA"/>
</dbReference>
<evidence type="ECO:0000256" key="6">
    <source>
        <dbReference type="ARBA" id="ARBA00017157"/>
    </source>
</evidence>
<dbReference type="GO" id="GO:0043023">
    <property type="term" value="F:ribosomal large subunit binding"/>
    <property type="evidence" value="ECO:0007669"/>
    <property type="project" value="TreeGrafter"/>
</dbReference>
<dbReference type="InterPro" id="IPR054477">
    <property type="entry name" value="LTN1_E3_ligase_6th"/>
</dbReference>
<dbReference type="GO" id="GO:0061630">
    <property type="term" value="F:ubiquitin protein ligase activity"/>
    <property type="evidence" value="ECO:0007669"/>
    <property type="project" value="UniProtKB-UniRule"/>
</dbReference>
<comment type="caution">
    <text evidence="18">The sequence shown here is derived from an EMBL/GenBank/DDBJ whole genome shotgun (WGS) entry which is preliminary data.</text>
</comment>
<dbReference type="PANTHER" id="PTHR12389">
    <property type="entry name" value="ZINC FINGER PROTEIN 294"/>
    <property type="match status" value="1"/>
</dbReference>
<evidence type="ECO:0000256" key="7">
    <source>
        <dbReference type="ARBA" id="ARBA00022490"/>
    </source>
</evidence>
<keyword evidence="19" id="KW-1185">Reference proteome</keyword>
<keyword evidence="10" id="KW-0677">Repeat</keyword>
<dbReference type="PANTHER" id="PTHR12389:SF0">
    <property type="entry name" value="E3 UBIQUITIN-PROTEIN LIGASE LISTERIN"/>
    <property type="match status" value="1"/>
</dbReference>
<evidence type="ECO:0000256" key="11">
    <source>
        <dbReference type="ARBA" id="ARBA00022771"/>
    </source>
</evidence>
<keyword evidence="12 16" id="KW-0833">Ubl conjugation pathway</keyword>
<keyword evidence="7" id="KW-0963">Cytoplasm</keyword>
<dbReference type="Proteomes" id="UP000256328">
    <property type="component" value="Unassembled WGS sequence"/>
</dbReference>
<keyword evidence="11 15" id="KW-0863">Zinc-finger</keyword>
<dbReference type="PROSITE" id="PS50089">
    <property type="entry name" value="ZF_RING_2"/>
    <property type="match status" value="1"/>
</dbReference>
<evidence type="ECO:0000256" key="13">
    <source>
        <dbReference type="ARBA" id="ARBA00022833"/>
    </source>
</evidence>
<dbReference type="GO" id="GO:0072344">
    <property type="term" value="P:rescue of stalled ribosome"/>
    <property type="evidence" value="ECO:0007669"/>
    <property type="project" value="UniProtKB-UniRule"/>
</dbReference>
<evidence type="ECO:0000256" key="12">
    <source>
        <dbReference type="ARBA" id="ARBA00022786"/>
    </source>
</evidence>
<dbReference type="InterPro" id="IPR011989">
    <property type="entry name" value="ARM-like"/>
</dbReference>
<comment type="function">
    <text evidence="16">E3 ubiquitin-protein ligase. Component of the ribosome quality control complex (RQC), a ribosome-associated complex that mediates ubiquitination and extraction of incompletely synthesized nascent chains for proteasomal degradation.</text>
</comment>
<dbReference type="InterPro" id="IPR016024">
    <property type="entry name" value="ARM-type_fold"/>
</dbReference>
<gene>
    <name evidence="18" type="ORF">BP5796_01338</name>
</gene>
<dbReference type="GO" id="GO:1990116">
    <property type="term" value="P:ribosome-associated ubiquitin-dependent protein catabolic process"/>
    <property type="evidence" value="ECO:0007669"/>
    <property type="project" value="UniProtKB-UniRule"/>
</dbReference>
<evidence type="ECO:0000256" key="4">
    <source>
        <dbReference type="ARBA" id="ARBA00007997"/>
    </source>
</evidence>
<dbReference type="SMART" id="SM00184">
    <property type="entry name" value="RING"/>
    <property type="match status" value="1"/>
</dbReference>
<evidence type="ECO:0000313" key="18">
    <source>
        <dbReference type="EMBL" id="RDW91944.1"/>
    </source>
</evidence>
<keyword evidence="9 16" id="KW-0479">Metal-binding</keyword>
<dbReference type="InterPro" id="IPR054476">
    <property type="entry name" value="Ltn1_N"/>
</dbReference>
<comment type="function">
    <text evidence="14">E3 ubiquitin-protein ligase component of the ribosome quality control complex (RQC), a ribosome-associated complex that mediates ubiquitination and extraction of incompletely synthesized nascent chains for proteasomal degradation. Mediates ubiquitination of proteins derived from mRNAs lacking stop codons (non-stop proteins) and other translation arrest products induced by poly-lysine sequences and tandem rare codons. Ubiquitination leads to CDC48 recruitment for extraction and degradation of the incomplete translation product. May indirectly play a role in chromatin function and transcription.</text>
</comment>
<dbReference type="InterPro" id="IPR039795">
    <property type="entry name" value="LTN1/Rkr1"/>
</dbReference>
<dbReference type="Pfam" id="PF13639">
    <property type="entry name" value="zf-RING_2"/>
    <property type="match status" value="1"/>
</dbReference>
<comment type="subcellular location">
    <subcellularLocation>
        <location evidence="2">Cytoplasm</location>
        <location evidence="2">Cytosol</location>
    </subcellularLocation>
</comment>
<evidence type="ECO:0000256" key="9">
    <source>
        <dbReference type="ARBA" id="ARBA00022723"/>
    </source>
</evidence>
<name>A0A3D8T073_9HELO</name>
<dbReference type="UniPathway" id="UPA00143"/>
<evidence type="ECO:0000256" key="8">
    <source>
        <dbReference type="ARBA" id="ARBA00022679"/>
    </source>
</evidence>
<evidence type="ECO:0000256" key="1">
    <source>
        <dbReference type="ARBA" id="ARBA00000900"/>
    </source>
</evidence>
<dbReference type="GO" id="GO:0005829">
    <property type="term" value="C:cytosol"/>
    <property type="evidence" value="ECO:0007669"/>
    <property type="project" value="UniProtKB-SubCell"/>
</dbReference>
<sequence>MSKRAFKSKASSSRAAAVGGATGFGGFGSAATASTLSYLTEPPNLALISDPNVVVSFKNLLKKDSATKKRGLEELRGFISSQASGDSTGIEEPILEAWVQLYPRIAIDNDRSVRELSHDVQSQLVKSLQKKIMKYLPRLVGPWLAGMSDRDRGVARMAQTGIRALLDTEDKYKAFLKRCQTQVLDYVRSARDETPETLSDERNTSPDEMLAKYQRVLLSSNWLLLNLLSNLDQETINSCQEQYDELLSDNPNLWLLVTSEDSNIRISTCELLTLCLEKLRSIIEKDLDTIMPAFINKGLRNSQDRSAKRLLDTLIQLEKSFPQSSTWTSSKSISSLKKFVEKGSQAGGPEYWQSLQSLIDLIPRSSLTSSINTAAEFLNSFRAGINRRDEVKNNHAAAWSSYIHVAKVLHDSLNSDESAVPGQLYSQALYPIFEGYLHPSGDNLQWSTVDCSNAAKAYYICAQQTGLDSTDNPMVFGEKWKAINVEMIVRLRSTLPEQSKDYRKSQDAMAVEIQRYFDMLRQVMSLSQSLPEKLEEKAIAGIVFNPMLDLLKNSGDILVNREGKPYSAASPFKELLKGLVLPSTQNSEACLAILHQPSLNLVKSFLQQHYPALAFSAASPTLADCLNMLFLSSAADETWKLCLQSIFKGPANYDSQWRALSGLLYGQGGPLLYSHSQLVKHAVEVAHAEPELQTFLLDMCLEAIKSPQYRSASSMVIQSGFLTQRSNSALIQGMVESLPKDSAPDPMILEQLHRLITDENMQSLSAGQIKQLVHFLLVASEYEENALTEENSLEKIPLSGLDSSLATIMHTSPATFIETIHESLLLTRGSVLISLQTLTKGMQQLVELGSTLTVNILPELRHWETCLNALISTSSIDGLGCSFALRGAFWLCQPGTVDGSLPDDVKAITDALRMATFTCELWATAAKRQLLPLDNQVDYLYQLYLSSEVARDYMSQASGHTNSASSQRKGNKVTETVWLASHFYFKFLQYLPIFDMATDEALDTITFLQTIHPYASQYSQGSWTVSCPQASSSWCQVSEEDRHKITNTRWKPSDTDELYPMLITKCMGQRNLSRSGFYNARVLKSALQRLTFRFGSDDFAGDAWLASLEIGLEGRGQRANNRNSSFILLAVIQGLSHDNRSVEDPSLLRQSPLVKKLLNELLSEISQVSVEDDTDMEAAILILVTLNSCLDVYKSLEHKPAQDMDSTASGEFSAIESVNHVDLSGIYNTTTQGNVPKVYHGHIPTSNPRLVIFAVKKILSWTSLPDFATQPLAAECCRALRRLLPAMKDVYGTYWDSTIALCVSILSIEEADIPFDKTSSLWCSLPRRLWNGYFPPFLDAIQLVRELQDFASANDDLVQALSSSEEDISQALISLLQFPRPDPTPTIDPMDAELRDALAVVDLSHINDLSEMYHLVAVDHSLVRVIAFDLLQRALPSIQEQLSVDVILDKKDAQLPDELVSLLLEAPSYTAYDEEDHAKLAELAQGYLLAWQLVFDCFRNASQKIRNDYLENLKSGDYISPLLTFMFDFMGHSAANAVDLKKADLEKYLGRSFKTNDPDAEGMTPEQWTERLLVSIYFDCLRFAPMLAKTWVIDCKSKQTKLAVQAWTEKWFSSRVVSEIFADVEKWDEAQDPDVDEKPLLIKIYKQSQEIIAGYEVDESEIQISIRLPAAYPLDNVIVTGVNRVAVTEQKFKSWRTNTLGAITFSNGSIINGLEAFRTNVVGSLKGVAECAICYSVVAADKKLPDKRCGTCNNLFHGSCLFKWFQSSAQSTCPLCRTPFKYAK</sequence>
<dbReference type="FunFam" id="3.30.40.10:FF:000038">
    <property type="entry name" value="E3 ubiquitin-protein ligase listerin"/>
    <property type="match status" value="1"/>
</dbReference>
<dbReference type="EC" id="2.3.2.27" evidence="5 16"/>
<reference evidence="18 19" key="1">
    <citation type="journal article" date="2018" name="IMA Fungus">
        <title>IMA Genome-F 9: Draft genome sequence of Annulohypoxylon stygium, Aspergillus mulundensis, Berkeleyomyces basicola (syn. Thielaviopsis basicola), Ceratocystis smalleyi, two Cercospora beticola strains, Coleophoma cylindrospora, Fusarium fracticaudum, Phialophora cf. hyalina, and Morchella septimelata.</title>
        <authorList>
            <person name="Wingfield B.D."/>
            <person name="Bills G.F."/>
            <person name="Dong Y."/>
            <person name="Huang W."/>
            <person name="Nel W.J."/>
            <person name="Swalarsk-Parry B.S."/>
            <person name="Vaghefi N."/>
            <person name="Wilken P.M."/>
            <person name="An Z."/>
            <person name="de Beer Z.W."/>
            <person name="De Vos L."/>
            <person name="Chen L."/>
            <person name="Duong T.A."/>
            <person name="Gao Y."/>
            <person name="Hammerbacher A."/>
            <person name="Kikkert J.R."/>
            <person name="Li Y."/>
            <person name="Li H."/>
            <person name="Li K."/>
            <person name="Li Q."/>
            <person name="Liu X."/>
            <person name="Ma X."/>
            <person name="Naidoo K."/>
            <person name="Pethybridge S.J."/>
            <person name="Sun J."/>
            <person name="Steenkamp E.T."/>
            <person name="van der Nest M.A."/>
            <person name="van Wyk S."/>
            <person name="Wingfield M.J."/>
            <person name="Xiong C."/>
            <person name="Yue Q."/>
            <person name="Zhang X."/>
        </authorList>
    </citation>
    <scope>NUCLEOTIDE SEQUENCE [LARGE SCALE GENOMIC DNA]</scope>
    <source>
        <strain evidence="18 19">BP5796</strain>
    </source>
</reference>
<comment type="pathway">
    <text evidence="3 16">Protein modification; protein ubiquitination.</text>
</comment>
<comment type="similarity">
    <text evidence="4 16">Belongs to the LTN1 family.</text>
</comment>
<organism evidence="18 19">
    <name type="scientific">Coleophoma crateriformis</name>
    <dbReference type="NCBI Taxonomy" id="565419"/>
    <lineage>
        <taxon>Eukaryota</taxon>
        <taxon>Fungi</taxon>
        <taxon>Dikarya</taxon>
        <taxon>Ascomycota</taxon>
        <taxon>Pezizomycotina</taxon>
        <taxon>Leotiomycetes</taxon>
        <taxon>Helotiales</taxon>
        <taxon>Dermateaceae</taxon>
        <taxon>Coleophoma</taxon>
    </lineage>
</organism>
<dbReference type="SMART" id="SM01197">
    <property type="entry name" value="FANCL_C"/>
    <property type="match status" value="1"/>
</dbReference>
<dbReference type="GO" id="GO:0008270">
    <property type="term" value="F:zinc ion binding"/>
    <property type="evidence" value="ECO:0007669"/>
    <property type="project" value="UniProtKB-KW"/>
</dbReference>
<comment type="subunit">
    <text evidence="16">Component of the ribosome quality control complex (RQC).</text>
</comment>
<comment type="catalytic activity">
    <reaction evidence="1 16">
        <text>S-ubiquitinyl-[E2 ubiquitin-conjugating enzyme]-L-cysteine + [acceptor protein]-L-lysine = [E2 ubiquitin-conjugating enzyme]-L-cysteine + N(6)-ubiquitinyl-[acceptor protein]-L-lysine.</text>
        <dbReference type="EC" id="2.3.2.27"/>
    </reaction>
</comment>
<dbReference type="Gene3D" id="1.25.10.10">
    <property type="entry name" value="Leucine-rich Repeat Variant"/>
    <property type="match status" value="1"/>
</dbReference>
<dbReference type="GO" id="GO:1990112">
    <property type="term" value="C:RQC complex"/>
    <property type="evidence" value="ECO:0007669"/>
    <property type="project" value="UniProtKB-UniRule"/>
</dbReference>
<dbReference type="InterPro" id="IPR054478">
    <property type="entry name" value="LTN1_UBC"/>
</dbReference>
<protein>
    <recommendedName>
        <fullName evidence="6 16">E3 ubiquitin-protein ligase listerin</fullName>
        <ecNumber evidence="5 16">2.3.2.27</ecNumber>
    </recommendedName>
    <alternativeName>
        <fullName evidence="16">RING-type E3 ubiquitin transferase listerin</fullName>
    </alternativeName>
</protein>
<evidence type="ECO:0000256" key="2">
    <source>
        <dbReference type="ARBA" id="ARBA00004514"/>
    </source>
</evidence>
<dbReference type="GO" id="GO:0016567">
    <property type="term" value="P:protein ubiquitination"/>
    <property type="evidence" value="ECO:0007669"/>
    <property type="project" value="UniProtKB-UniPathway"/>
</dbReference>
<evidence type="ECO:0000259" key="17">
    <source>
        <dbReference type="PROSITE" id="PS50089"/>
    </source>
</evidence>
<proteinExistence type="inferred from homology"/>
<dbReference type="InterPro" id="IPR001841">
    <property type="entry name" value="Znf_RING"/>
</dbReference>
<dbReference type="Pfam" id="PF23009">
    <property type="entry name" value="UBC_like"/>
    <property type="match status" value="1"/>
</dbReference>
<dbReference type="SUPFAM" id="SSF48371">
    <property type="entry name" value="ARM repeat"/>
    <property type="match status" value="1"/>
</dbReference>
<evidence type="ECO:0000256" key="16">
    <source>
        <dbReference type="RuleBase" id="RU367090"/>
    </source>
</evidence>
<dbReference type="OrthoDB" id="6108at2759"/>
<dbReference type="SUPFAM" id="SSF57850">
    <property type="entry name" value="RING/U-box"/>
    <property type="match status" value="1"/>
</dbReference>